<keyword evidence="1" id="KW-0560">Oxidoreductase</keyword>
<reference evidence="3 4" key="1">
    <citation type="submission" date="2018-12" db="EMBL/GenBank/DDBJ databases">
        <title>Genome sequence from the cellulolytic species, Caldicellulosiruptor changbaiensis.</title>
        <authorList>
            <person name="Blumer-Schuette S.E."/>
            <person name="Mendoza C."/>
        </authorList>
    </citation>
    <scope>NUCLEOTIDE SEQUENCE [LARGE SCALE GENOMIC DNA]</scope>
    <source>
        <strain evidence="3 4">CBS-Z</strain>
    </source>
</reference>
<organism evidence="3 4">
    <name type="scientific">Caldicellulosiruptor changbaiensis</name>
    <dbReference type="NCBI Taxonomy" id="1222016"/>
    <lineage>
        <taxon>Bacteria</taxon>
        <taxon>Bacillati</taxon>
        <taxon>Bacillota</taxon>
        <taxon>Bacillota incertae sedis</taxon>
        <taxon>Caldicellulosiruptorales</taxon>
        <taxon>Caldicellulosiruptoraceae</taxon>
        <taxon>Caldicellulosiruptor</taxon>
    </lineage>
</organism>
<feature type="domain" description="Pyruvate/ketoisovalerate oxidoreductase catalytic" evidence="2">
    <location>
        <begin position="13"/>
        <end position="188"/>
    </location>
</feature>
<name>A0A3T0D542_9FIRM</name>
<dbReference type="PANTHER" id="PTHR43854:SF1">
    <property type="entry name" value="INDOLEPYRUVATE OXIDOREDUCTASE SUBUNIT IORB"/>
    <property type="match status" value="1"/>
</dbReference>
<dbReference type="SUPFAM" id="SSF53323">
    <property type="entry name" value="Pyruvate-ferredoxin oxidoreductase, PFOR, domain III"/>
    <property type="match status" value="1"/>
</dbReference>
<dbReference type="KEGG" id="ccha:ELD05_05890"/>
<sequence>MKENLNILIVGVGGQGNILLSKILGEVFLNVGYDVKISEVHGMAQRGGSVVTYVKAGTKVFSPLIDKAEADYIIAFEKLEALRWIEYLKKEGILIYSDYEIPPMSVITGVYKYPDVDKIVKKLGVKFYKVDIPSLLTKVGSPRVQNTIMLGVFSRLIGIEESYFRKAIENNVKPEFVEINLKAFAIGRNVDLGEVKI</sequence>
<dbReference type="Proteomes" id="UP000282930">
    <property type="component" value="Chromosome"/>
</dbReference>
<evidence type="ECO:0000313" key="3">
    <source>
        <dbReference type="EMBL" id="AZT90205.1"/>
    </source>
</evidence>
<dbReference type="GO" id="GO:0016903">
    <property type="term" value="F:oxidoreductase activity, acting on the aldehyde or oxo group of donors"/>
    <property type="evidence" value="ECO:0007669"/>
    <property type="project" value="InterPro"/>
</dbReference>
<evidence type="ECO:0000313" key="4">
    <source>
        <dbReference type="Proteomes" id="UP000282930"/>
    </source>
</evidence>
<dbReference type="InterPro" id="IPR002869">
    <property type="entry name" value="Pyrv_flavodox_OxRed_cen"/>
</dbReference>
<dbReference type="NCBIfam" id="NF005325">
    <property type="entry name" value="PRK06853.1-5"/>
    <property type="match status" value="1"/>
</dbReference>
<dbReference type="InterPro" id="IPR052198">
    <property type="entry name" value="IorB_Oxidoreductase"/>
</dbReference>
<dbReference type="EMBL" id="CP034791">
    <property type="protein sequence ID" value="AZT90205.1"/>
    <property type="molecule type" value="Genomic_DNA"/>
</dbReference>
<protein>
    <submittedName>
        <fullName evidence="3">Indolepyruvate oxidoreductase subunit beta</fullName>
    </submittedName>
</protein>
<dbReference type="PANTHER" id="PTHR43854">
    <property type="entry name" value="INDOLEPYRUVATE OXIDOREDUCTASE SUBUNIT IORB"/>
    <property type="match status" value="1"/>
</dbReference>
<dbReference type="AlphaFoldDB" id="A0A3T0D542"/>
<keyword evidence="3" id="KW-0670">Pyruvate</keyword>
<dbReference type="Gene3D" id="3.40.920.10">
    <property type="entry name" value="Pyruvate-ferredoxin oxidoreductase, PFOR, domain III"/>
    <property type="match status" value="1"/>
</dbReference>
<keyword evidence="4" id="KW-1185">Reference proteome</keyword>
<gene>
    <name evidence="3" type="ORF">ELD05_05890</name>
</gene>
<dbReference type="RefSeq" id="WP_127351696.1">
    <property type="nucleotide sequence ID" value="NZ_CP034791.1"/>
</dbReference>
<evidence type="ECO:0000256" key="1">
    <source>
        <dbReference type="ARBA" id="ARBA00023002"/>
    </source>
</evidence>
<accession>A0A3T0D542</accession>
<evidence type="ECO:0000259" key="2">
    <source>
        <dbReference type="Pfam" id="PF01558"/>
    </source>
</evidence>
<dbReference type="InterPro" id="IPR019752">
    <property type="entry name" value="Pyrv/ketoisovalerate_OxRed_cat"/>
</dbReference>
<dbReference type="Pfam" id="PF01558">
    <property type="entry name" value="POR"/>
    <property type="match status" value="1"/>
</dbReference>
<proteinExistence type="predicted"/>